<dbReference type="AlphaFoldDB" id="A0A0K2U1Q0"/>
<evidence type="ECO:0000313" key="1">
    <source>
        <dbReference type="EMBL" id="CDW31581.1"/>
    </source>
</evidence>
<organism evidence="1">
    <name type="scientific">Lepeophtheirus salmonis</name>
    <name type="common">Salmon louse</name>
    <name type="synonym">Caligus salmonis</name>
    <dbReference type="NCBI Taxonomy" id="72036"/>
    <lineage>
        <taxon>Eukaryota</taxon>
        <taxon>Metazoa</taxon>
        <taxon>Ecdysozoa</taxon>
        <taxon>Arthropoda</taxon>
        <taxon>Crustacea</taxon>
        <taxon>Multicrustacea</taxon>
        <taxon>Hexanauplia</taxon>
        <taxon>Copepoda</taxon>
        <taxon>Siphonostomatoida</taxon>
        <taxon>Caligidae</taxon>
        <taxon>Lepeophtheirus</taxon>
    </lineage>
</organism>
<reference evidence="1" key="1">
    <citation type="submission" date="2014-05" db="EMBL/GenBank/DDBJ databases">
        <authorList>
            <person name="Chronopoulou M."/>
        </authorList>
    </citation>
    <scope>NUCLEOTIDE SEQUENCE</scope>
    <source>
        <tissue evidence="1">Whole organism</tissue>
    </source>
</reference>
<accession>A0A0K2U1Q0</accession>
<protein>
    <submittedName>
        <fullName evidence="1">Uncharacterized protein</fullName>
    </submittedName>
</protein>
<name>A0A0K2U1Q0_LEPSM</name>
<sequence>MDNNTTYCSFKIEKSLKTRITEVDCVIRTSPNSPNAIKVNIFSKIEEIIRSSRWH</sequence>
<dbReference type="EMBL" id="HACA01014220">
    <property type="protein sequence ID" value="CDW31581.1"/>
    <property type="molecule type" value="Transcribed_RNA"/>
</dbReference>
<proteinExistence type="predicted"/>